<accession>A0A652YYP6</accession>
<dbReference type="InterPro" id="IPR052178">
    <property type="entry name" value="Sec_Metab_Biosynth_SDR"/>
</dbReference>
<dbReference type="PRINTS" id="PR00080">
    <property type="entry name" value="SDRFAMILY"/>
</dbReference>
<keyword evidence="2" id="KW-0521">NADP</keyword>
<dbReference type="CDD" id="cd05233">
    <property type="entry name" value="SDR_c"/>
    <property type="match status" value="1"/>
</dbReference>
<evidence type="ECO:0000313" key="4">
    <source>
        <dbReference type="EMBL" id="TYQ08806.1"/>
    </source>
</evidence>
<evidence type="ECO:0000256" key="1">
    <source>
        <dbReference type="ARBA" id="ARBA00006484"/>
    </source>
</evidence>
<evidence type="ECO:0000256" key="2">
    <source>
        <dbReference type="ARBA" id="ARBA00022857"/>
    </source>
</evidence>
<keyword evidence="3" id="KW-0560">Oxidoreductase</keyword>
<evidence type="ECO:0000256" key="3">
    <source>
        <dbReference type="ARBA" id="ARBA00023002"/>
    </source>
</evidence>
<dbReference type="Gene3D" id="3.40.50.720">
    <property type="entry name" value="NAD(P)-binding Rossmann-like Domain"/>
    <property type="match status" value="1"/>
</dbReference>
<dbReference type="PANTHER" id="PTHR43618">
    <property type="entry name" value="7-ALPHA-HYDROXYSTEROID DEHYDROGENASE"/>
    <property type="match status" value="1"/>
</dbReference>
<comment type="caution">
    <text evidence="4">The sequence shown here is derived from an EMBL/GenBank/DDBJ whole genome shotgun (WGS) entry which is preliminary data.</text>
</comment>
<comment type="similarity">
    <text evidence="1">Belongs to the short-chain dehydrogenases/reductases (SDR) family.</text>
</comment>
<organism evidence="4">
    <name type="scientific">Nocardia globerula</name>
    <dbReference type="NCBI Taxonomy" id="1818"/>
    <lineage>
        <taxon>Bacteria</taxon>
        <taxon>Bacillati</taxon>
        <taxon>Actinomycetota</taxon>
        <taxon>Actinomycetes</taxon>
        <taxon>Mycobacteriales</taxon>
        <taxon>Nocardiaceae</taxon>
        <taxon>Nocardia</taxon>
    </lineage>
</organism>
<dbReference type="PRINTS" id="PR00081">
    <property type="entry name" value="GDHRDH"/>
</dbReference>
<dbReference type="InterPro" id="IPR036291">
    <property type="entry name" value="NAD(P)-bd_dom_sf"/>
</dbReference>
<name>A0A652YYP6_NOCGL</name>
<dbReference type="SUPFAM" id="SSF51735">
    <property type="entry name" value="NAD(P)-binding Rossmann-fold domains"/>
    <property type="match status" value="1"/>
</dbReference>
<dbReference type="InterPro" id="IPR002347">
    <property type="entry name" value="SDR_fam"/>
</dbReference>
<protein>
    <submittedName>
        <fullName evidence="4">NAD(P)-dependent dehydrogenase (Short-subunit alcohol dehydrogenase family)</fullName>
    </submittedName>
</protein>
<dbReference type="PANTHER" id="PTHR43618:SF8">
    <property type="entry name" value="7ALPHA-HYDROXYSTEROID DEHYDROGENASE"/>
    <property type="match status" value="1"/>
</dbReference>
<dbReference type="GO" id="GO:0016491">
    <property type="term" value="F:oxidoreductase activity"/>
    <property type="evidence" value="ECO:0007669"/>
    <property type="project" value="UniProtKB-KW"/>
</dbReference>
<gene>
    <name evidence="4" type="ORF">FNL38_1011183</name>
</gene>
<dbReference type="FunFam" id="3.40.50.720:FF:000084">
    <property type="entry name" value="Short-chain dehydrogenase reductase"/>
    <property type="match status" value="1"/>
</dbReference>
<dbReference type="Pfam" id="PF13561">
    <property type="entry name" value="adh_short_C2"/>
    <property type="match status" value="1"/>
</dbReference>
<sequence length="286" mass="30050">MSNSQVGDSFVGLDGRIVVVSGAAGGGIGTSVTSMLARAGATVIAVSRSKENLDTHIAPLIAQGLSIIPLAADASTDDGIAIVREQIRRTDGKLHGLVNVAGGAAPATWMPSTRVTRADWRELFTANLETMFFMSQMVASELKAQSRPGSIVSISSISGMNTAPFHIGYGSAKAALVAATRTMAVELAEVGIRVNAIAPGVTATPASSTYVDDDPERDRRAITMGRRGRPEEQAGAILFLLSDLSTYITGQTLLVDGGLNLKWTHMGPDHTSLFLKDESFRDAITH</sequence>
<dbReference type="EMBL" id="VNIQ01000001">
    <property type="protein sequence ID" value="TYQ08806.1"/>
    <property type="molecule type" value="Genomic_DNA"/>
</dbReference>
<dbReference type="AlphaFoldDB" id="A0A652YYP6"/>
<reference evidence="4" key="1">
    <citation type="submission" date="2019-07" db="EMBL/GenBank/DDBJ databases">
        <title>Genomic Encyclopedia of Type Strains, Phase IV (KMG-IV): sequencing the most valuable type-strain genomes for metagenomic binning, comparative biology and taxonomic classification.</title>
        <authorList>
            <person name="Goeker M."/>
        </authorList>
    </citation>
    <scope>NUCLEOTIDE SEQUENCE</scope>
    <source>
        <strain evidence="4">DSM 44596</strain>
    </source>
</reference>
<proteinExistence type="inferred from homology"/>